<evidence type="ECO:0000313" key="2">
    <source>
        <dbReference type="EMBL" id="GAG51705.1"/>
    </source>
</evidence>
<dbReference type="InterPro" id="IPR036526">
    <property type="entry name" value="C-N_Hydrolase_sf"/>
</dbReference>
<dbReference type="InterPro" id="IPR003010">
    <property type="entry name" value="C-N_Hydrolase"/>
</dbReference>
<evidence type="ECO:0000259" key="1">
    <source>
        <dbReference type="PROSITE" id="PS50263"/>
    </source>
</evidence>
<gene>
    <name evidence="2" type="ORF">S01H1_81037</name>
</gene>
<dbReference type="PROSITE" id="PS50263">
    <property type="entry name" value="CN_HYDROLASE"/>
    <property type="match status" value="1"/>
</dbReference>
<name>X0Y7G5_9ZZZZ</name>
<reference evidence="2" key="1">
    <citation type="journal article" date="2014" name="Front. Microbiol.">
        <title>High frequency of phylogenetically diverse reductive dehalogenase-homologous genes in deep subseafloor sedimentary metagenomes.</title>
        <authorList>
            <person name="Kawai M."/>
            <person name="Futagami T."/>
            <person name="Toyoda A."/>
            <person name="Takaki Y."/>
            <person name="Nishi S."/>
            <person name="Hori S."/>
            <person name="Arai W."/>
            <person name="Tsubouchi T."/>
            <person name="Morono Y."/>
            <person name="Uchiyama I."/>
            <person name="Ito T."/>
            <person name="Fujiyama A."/>
            <person name="Inagaki F."/>
            <person name="Takami H."/>
        </authorList>
    </citation>
    <scope>NUCLEOTIDE SEQUENCE</scope>
    <source>
        <strain evidence="2">Expedition CK06-06</strain>
    </source>
</reference>
<proteinExistence type="predicted"/>
<feature type="domain" description="CN hydrolase" evidence="1">
    <location>
        <begin position="1"/>
        <end position="113"/>
    </location>
</feature>
<dbReference type="Gene3D" id="3.60.110.10">
    <property type="entry name" value="Carbon-nitrogen hydrolase"/>
    <property type="match status" value="1"/>
</dbReference>
<protein>
    <recommendedName>
        <fullName evidence="1">CN hydrolase domain-containing protein</fullName>
    </recommendedName>
</protein>
<dbReference type="InterPro" id="IPR001110">
    <property type="entry name" value="UPF0012_CS"/>
</dbReference>
<comment type="caution">
    <text evidence="2">The sequence shown here is derived from an EMBL/GenBank/DDBJ whole genome shotgun (WGS) entry which is preliminary data.</text>
</comment>
<dbReference type="PROSITE" id="PS01227">
    <property type="entry name" value="UPF0012"/>
    <property type="match status" value="1"/>
</dbReference>
<dbReference type="PANTHER" id="PTHR23088">
    <property type="entry name" value="NITRILASE-RELATED"/>
    <property type="match status" value="1"/>
</dbReference>
<feature type="non-terminal residue" evidence="2">
    <location>
        <position position="1"/>
    </location>
</feature>
<dbReference type="PANTHER" id="PTHR23088:SF27">
    <property type="entry name" value="DEAMINATED GLUTATHIONE AMIDASE"/>
    <property type="match status" value="1"/>
</dbReference>
<dbReference type="Pfam" id="PF00795">
    <property type="entry name" value="CN_hydrolase"/>
    <property type="match status" value="1"/>
</dbReference>
<dbReference type="SUPFAM" id="SSF56317">
    <property type="entry name" value="Carbon-nitrogen hydrolase"/>
    <property type="match status" value="1"/>
</dbReference>
<dbReference type="EMBL" id="BARS01054794">
    <property type="protein sequence ID" value="GAG51705.1"/>
    <property type="molecule type" value="Genomic_DNA"/>
</dbReference>
<accession>X0Y7G5</accession>
<organism evidence="2">
    <name type="scientific">marine sediment metagenome</name>
    <dbReference type="NCBI Taxonomy" id="412755"/>
    <lineage>
        <taxon>unclassified sequences</taxon>
        <taxon>metagenomes</taxon>
        <taxon>ecological metagenomes</taxon>
    </lineage>
</organism>
<dbReference type="AlphaFoldDB" id="X0Y7G5"/>
<sequence length="147" mass="16517">DSVVTVNTELGRFGMSVCYDLRFPELYRAMMLRGVDLVFAPSAFTAFTGEDHWKVLLRARAIENQVFMLAPNQCGRTAAGVEFYGHSMVVDPWGDVLAEGGTAPELVFAEIDTDCIDRTRKRLTALPSVRDDLLDSKLKSQKQKKQW</sequence>